<dbReference type="Proteomes" id="UP000007755">
    <property type="component" value="Unassembled WGS sequence"/>
</dbReference>
<gene>
    <name evidence="1" type="ORF">G5I_08988</name>
</gene>
<name>F4WT14_ACREC</name>
<reference evidence="1" key="1">
    <citation type="submission" date="2011-02" db="EMBL/GenBank/DDBJ databases">
        <title>The genome of the leaf-cutting ant Acromyrmex echinatior suggests key adaptations to social evolution and fungus farming.</title>
        <authorList>
            <person name="Nygaard S."/>
            <person name="Zhang G."/>
        </authorList>
    </citation>
    <scope>NUCLEOTIDE SEQUENCE</scope>
</reference>
<protein>
    <submittedName>
        <fullName evidence="1">Uncharacterized protein</fullName>
    </submittedName>
</protein>
<evidence type="ECO:0000313" key="2">
    <source>
        <dbReference type="Proteomes" id="UP000007755"/>
    </source>
</evidence>
<proteinExistence type="predicted"/>
<dbReference type="AlphaFoldDB" id="F4WT14"/>
<sequence length="150" mass="16734">MQNRGRTFVHPLTAALAASTLGDIIRQTLGRGDLSCYTSVRTVISGRAQPSSARHHRQNNSVFRKISKVTSHRLGKCEHIDVSVYQWRRLVVKVSESDSSQLRKAFPDLIPVAFTIGRPPLSIGPISNLLDDFRDTGEEKLSKNHIAKFV</sequence>
<accession>F4WT14</accession>
<organism evidence="2">
    <name type="scientific">Acromyrmex echinatior</name>
    <name type="common">Panamanian leafcutter ant</name>
    <name type="synonym">Acromyrmex octospinosus echinatior</name>
    <dbReference type="NCBI Taxonomy" id="103372"/>
    <lineage>
        <taxon>Eukaryota</taxon>
        <taxon>Metazoa</taxon>
        <taxon>Ecdysozoa</taxon>
        <taxon>Arthropoda</taxon>
        <taxon>Hexapoda</taxon>
        <taxon>Insecta</taxon>
        <taxon>Pterygota</taxon>
        <taxon>Neoptera</taxon>
        <taxon>Endopterygota</taxon>
        <taxon>Hymenoptera</taxon>
        <taxon>Apocrita</taxon>
        <taxon>Aculeata</taxon>
        <taxon>Formicoidea</taxon>
        <taxon>Formicidae</taxon>
        <taxon>Myrmicinae</taxon>
        <taxon>Acromyrmex</taxon>
    </lineage>
</organism>
<keyword evidence="2" id="KW-1185">Reference proteome</keyword>
<dbReference type="InParanoid" id="F4WT14"/>
<dbReference type="EMBL" id="GL888331">
    <property type="protein sequence ID" value="EGI62627.1"/>
    <property type="molecule type" value="Genomic_DNA"/>
</dbReference>
<evidence type="ECO:0000313" key="1">
    <source>
        <dbReference type="EMBL" id="EGI62627.1"/>
    </source>
</evidence>